<keyword evidence="2" id="KW-1185">Reference proteome</keyword>
<sequence>MQHVAWAVDSMPGTVPVGCDINQMAMYDFEAAQWHFVPIEVFTSNTDDVEP</sequence>
<organism evidence="1 2">
    <name type="scientific">Cupriavidus laharis</name>
    <dbReference type="NCBI Taxonomy" id="151654"/>
    <lineage>
        <taxon>Bacteria</taxon>
        <taxon>Pseudomonadati</taxon>
        <taxon>Pseudomonadota</taxon>
        <taxon>Betaproteobacteria</taxon>
        <taxon>Burkholderiales</taxon>
        <taxon>Burkholderiaceae</taxon>
        <taxon>Cupriavidus</taxon>
    </lineage>
</organism>
<protein>
    <submittedName>
        <fullName evidence="1">Uncharacterized protein</fullName>
    </submittedName>
</protein>
<dbReference type="EMBL" id="CAJZAI010000005">
    <property type="protein sequence ID" value="CAG9173460.1"/>
    <property type="molecule type" value="Genomic_DNA"/>
</dbReference>
<reference evidence="1 2" key="1">
    <citation type="submission" date="2021-08" db="EMBL/GenBank/DDBJ databases">
        <authorList>
            <person name="Peeters C."/>
        </authorList>
    </citation>
    <scope>NUCLEOTIDE SEQUENCE [LARGE SCALE GENOMIC DNA]</scope>
    <source>
        <strain evidence="1 2">LMG 23992</strain>
    </source>
</reference>
<proteinExistence type="predicted"/>
<dbReference type="Proteomes" id="UP000727654">
    <property type="component" value="Unassembled WGS sequence"/>
</dbReference>
<gene>
    <name evidence="1" type="ORF">LMG23992_02459</name>
</gene>
<name>A0ABN7YMI8_9BURK</name>
<accession>A0ABN7YMI8</accession>
<comment type="caution">
    <text evidence="1">The sequence shown here is derived from an EMBL/GenBank/DDBJ whole genome shotgun (WGS) entry which is preliminary data.</text>
</comment>
<evidence type="ECO:0000313" key="1">
    <source>
        <dbReference type="EMBL" id="CAG9173460.1"/>
    </source>
</evidence>
<evidence type="ECO:0000313" key="2">
    <source>
        <dbReference type="Proteomes" id="UP000727654"/>
    </source>
</evidence>